<reference evidence="3" key="1">
    <citation type="submission" date="2018-07" db="EMBL/GenBank/DDBJ databases">
        <title>Complete genome sequence of Clostridium butyricum S-45-5 isolated from human feces.</title>
        <authorList>
            <person name="Chang Y.-H."/>
            <person name="Shin Y."/>
        </authorList>
    </citation>
    <scope>NUCLEOTIDE SEQUENCE [LARGE SCALE GENOMIC DNA]</scope>
    <source>
        <strain evidence="3">S-45-5</strain>
    </source>
</reference>
<dbReference type="CDD" id="cd03801">
    <property type="entry name" value="GT4_PimA-like"/>
    <property type="match status" value="1"/>
</dbReference>
<evidence type="ECO:0000259" key="2">
    <source>
        <dbReference type="Pfam" id="PF00534"/>
    </source>
</evidence>
<evidence type="ECO:0000313" key="3">
    <source>
        <dbReference type="EMBL" id="AXB85428.1"/>
    </source>
</evidence>
<dbReference type="Gene3D" id="3.40.50.11090">
    <property type="match status" value="1"/>
</dbReference>
<dbReference type="SUPFAM" id="SSF53756">
    <property type="entry name" value="UDP-Glycosyltransferase/glycogen phosphorylase"/>
    <property type="match status" value="1"/>
</dbReference>
<dbReference type="PANTHER" id="PTHR46401:SF2">
    <property type="entry name" value="GLYCOSYLTRANSFERASE WBBK-RELATED"/>
    <property type="match status" value="1"/>
</dbReference>
<dbReference type="GO" id="GO:0016757">
    <property type="term" value="F:glycosyltransferase activity"/>
    <property type="evidence" value="ECO:0007669"/>
    <property type="project" value="InterPro"/>
</dbReference>
<accession>A0AAD0LEW7</accession>
<protein>
    <submittedName>
        <fullName evidence="3">Glycosyltransferase</fullName>
    </submittedName>
</protein>
<name>A0AAD0LEW7_CLOBU</name>
<dbReference type="PANTHER" id="PTHR46401">
    <property type="entry name" value="GLYCOSYLTRANSFERASE WBBK-RELATED"/>
    <property type="match status" value="1"/>
</dbReference>
<dbReference type="GO" id="GO:0009103">
    <property type="term" value="P:lipopolysaccharide biosynthetic process"/>
    <property type="evidence" value="ECO:0007669"/>
    <property type="project" value="TreeGrafter"/>
</dbReference>
<feature type="domain" description="Glycosyl transferase family 1" evidence="2">
    <location>
        <begin position="182"/>
        <end position="334"/>
    </location>
</feature>
<dbReference type="Gene3D" id="3.40.50.2000">
    <property type="entry name" value="Glycogen Phosphorylase B"/>
    <property type="match status" value="1"/>
</dbReference>
<organism evidence="3">
    <name type="scientific">Clostridium butyricum</name>
    <dbReference type="NCBI Taxonomy" id="1492"/>
    <lineage>
        <taxon>Bacteria</taxon>
        <taxon>Bacillati</taxon>
        <taxon>Bacillota</taxon>
        <taxon>Clostridia</taxon>
        <taxon>Eubacteriales</taxon>
        <taxon>Clostridiaceae</taxon>
        <taxon>Clostridium</taxon>
    </lineage>
</organism>
<keyword evidence="1" id="KW-0808">Transferase</keyword>
<proteinExistence type="predicted"/>
<dbReference type="EMBL" id="CP030775">
    <property type="protein sequence ID" value="AXB85428.1"/>
    <property type="molecule type" value="Genomic_DNA"/>
</dbReference>
<dbReference type="RefSeq" id="WP_070779392.1">
    <property type="nucleotide sequence ID" value="NZ_CAVLFZ010000002.1"/>
</dbReference>
<dbReference type="Pfam" id="PF00534">
    <property type="entry name" value="Glycos_transf_1"/>
    <property type="match status" value="1"/>
</dbReference>
<dbReference type="AlphaFoldDB" id="A0AAD0LEW7"/>
<gene>
    <name evidence="3" type="ORF">DRB99_10745</name>
</gene>
<dbReference type="InterPro" id="IPR001296">
    <property type="entry name" value="Glyco_trans_1"/>
</dbReference>
<evidence type="ECO:0000256" key="1">
    <source>
        <dbReference type="ARBA" id="ARBA00022679"/>
    </source>
</evidence>
<sequence length="360" mass="42181">MKINFIIPGQRLTGGILVIERYAKELARRGHKVTLYAPWCAYNVHRSKYKLKNLYIQIKSTIKEIILFSLKINYKEKNLYRIKRPWKISNQTIDNADIVIATAWPTAYDVNKLDERKGTKFYFIQDFEIWDNKELAIKTYLFNLKKIVISNWINEQLKYNECEQGTIINNGIDLGEFDCKIKKYNHAENVQCLMLYHHLEKKGVKDGIEAFERIKYKNKSVKLCMFGIEKRENIPDYVHYYRNPSHEELCDLYQKSDIFIYPSREEGWGLTPIEAMACKCAVVGTKTGCMLDIGKLGENALLSDPKDVDTLTENIQLLINDIELRRKISENGYNTIKKLNWKNAFDKFEKEVSSVEIKNS</sequence>